<dbReference type="SUPFAM" id="SSF52833">
    <property type="entry name" value="Thioredoxin-like"/>
    <property type="match status" value="1"/>
</dbReference>
<dbReference type="EMBL" id="CP062222">
    <property type="protein sequence ID" value="QTC93398.1"/>
    <property type="molecule type" value="Genomic_DNA"/>
</dbReference>
<sequence>MIGAAVAIAGTATMGTALGSWAQPAPSRNHAPTHRRPPSEPVVLELFTAQGCPGCPDANQVVETIADEPGVIALTYAVGYWDYMGWPDTFAKPEFAQRQRAYQTAMRLRGVYTPQVIIDGRRQVSGAEAPAVQAAVDEEATRRIFPPQVEFRESGDRVGVGSGRAPVGGAEVWAVIYRPGAQTVTVSGGDNRGRAVRHVNVVRELRKLGDWNGRPVLYPLPAQRDPDEAVAVMVQAKGDRRILTAATQ</sequence>
<dbReference type="InterPro" id="IPR010634">
    <property type="entry name" value="DUF1223"/>
</dbReference>
<accession>A0A975GXY3</accession>
<dbReference type="Proteomes" id="UP000663918">
    <property type="component" value="Chromosome"/>
</dbReference>
<proteinExistence type="predicted"/>
<organism evidence="2 3">
    <name type="scientific">Brevundimonas goettingensis</name>
    <dbReference type="NCBI Taxonomy" id="2774190"/>
    <lineage>
        <taxon>Bacteria</taxon>
        <taxon>Pseudomonadati</taxon>
        <taxon>Pseudomonadota</taxon>
        <taxon>Alphaproteobacteria</taxon>
        <taxon>Caulobacterales</taxon>
        <taxon>Caulobacteraceae</taxon>
        <taxon>Brevundimonas</taxon>
    </lineage>
</organism>
<protein>
    <submittedName>
        <fullName evidence="2">DUF1223 domain-containing protein</fullName>
    </submittedName>
</protein>
<keyword evidence="3" id="KW-1185">Reference proteome</keyword>
<name>A0A975GXY3_9CAUL</name>
<dbReference type="Pfam" id="PF06764">
    <property type="entry name" value="DUF1223"/>
    <property type="match status" value="1"/>
</dbReference>
<dbReference type="KEGG" id="bgoe:IFJ75_17170"/>
<dbReference type="PANTHER" id="PTHR36057">
    <property type="match status" value="1"/>
</dbReference>
<dbReference type="AlphaFoldDB" id="A0A975GXY3"/>
<dbReference type="PANTHER" id="PTHR36057:SF1">
    <property type="entry name" value="LIPOPROTEIN LIPID ATTACHMENT SITE-LIKE PROTEIN, PUTATIVE (DUF1223)-RELATED"/>
    <property type="match status" value="1"/>
</dbReference>
<reference evidence="2" key="1">
    <citation type="submission" date="2020-09" db="EMBL/GenBank/DDBJ databases">
        <title>Brevundimonas sp. LVF2 isolated from a puddle in Goettingen, Germany.</title>
        <authorList>
            <person name="Friedrich I."/>
            <person name="Klassen A."/>
            <person name="Hannes N."/>
            <person name="Schneider D."/>
            <person name="Hertel R."/>
            <person name="Daniel R."/>
        </authorList>
    </citation>
    <scope>NUCLEOTIDE SEQUENCE</scope>
    <source>
        <strain evidence="2">LVF2</strain>
    </source>
</reference>
<evidence type="ECO:0000313" key="3">
    <source>
        <dbReference type="Proteomes" id="UP000663918"/>
    </source>
</evidence>
<dbReference type="InterPro" id="IPR036249">
    <property type="entry name" value="Thioredoxin-like_sf"/>
</dbReference>
<evidence type="ECO:0000313" key="2">
    <source>
        <dbReference type="EMBL" id="QTC93398.1"/>
    </source>
</evidence>
<evidence type="ECO:0000256" key="1">
    <source>
        <dbReference type="SAM" id="MobiDB-lite"/>
    </source>
</evidence>
<gene>
    <name evidence="2" type="ORF">IFJ75_17170</name>
</gene>
<feature type="region of interest" description="Disordered" evidence="1">
    <location>
        <begin position="19"/>
        <end position="38"/>
    </location>
</feature>